<dbReference type="SMART" id="SM00343">
    <property type="entry name" value="ZnF_C2HC"/>
    <property type="match status" value="1"/>
</dbReference>
<keyword evidence="6" id="KW-0479">Metal-binding</keyword>
<evidence type="ECO:0000313" key="21">
    <source>
        <dbReference type="EMBL" id="KAK9929613.1"/>
    </source>
</evidence>
<keyword evidence="8" id="KW-0255">Endonuclease</keyword>
<evidence type="ECO:0000256" key="12">
    <source>
        <dbReference type="ARBA" id="ARBA00022918"/>
    </source>
</evidence>
<keyword evidence="11" id="KW-0229">DNA integration</keyword>
<dbReference type="PROSITE" id="PS50878">
    <property type="entry name" value="RT_POL"/>
    <property type="match status" value="1"/>
</dbReference>
<evidence type="ECO:0000256" key="6">
    <source>
        <dbReference type="ARBA" id="ARBA00022723"/>
    </source>
</evidence>
<feature type="region of interest" description="Disordered" evidence="17">
    <location>
        <begin position="390"/>
        <end position="425"/>
    </location>
</feature>
<dbReference type="PROSITE" id="PS50158">
    <property type="entry name" value="ZF_CCHC"/>
    <property type="match status" value="1"/>
</dbReference>
<keyword evidence="22" id="KW-1185">Reference proteome</keyword>
<dbReference type="GO" id="GO:0015074">
    <property type="term" value="P:DNA integration"/>
    <property type="evidence" value="ECO:0007669"/>
    <property type="project" value="UniProtKB-KW"/>
</dbReference>
<dbReference type="CDD" id="cd01647">
    <property type="entry name" value="RT_LTR"/>
    <property type="match status" value="1"/>
</dbReference>
<evidence type="ECO:0000256" key="13">
    <source>
        <dbReference type="ARBA" id="ARBA00022932"/>
    </source>
</evidence>
<evidence type="ECO:0000259" key="20">
    <source>
        <dbReference type="PROSITE" id="PS50994"/>
    </source>
</evidence>
<dbReference type="InterPro" id="IPR036397">
    <property type="entry name" value="RNaseH_sf"/>
</dbReference>
<keyword evidence="16" id="KW-0862">Zinc</keyword>
<dbReference type="GO" id="GO:0004190">
    <property type="term" value="F:aspartic-type endopeptidase activity"/>
    <property type="evidence" value="ECO:0007669"/>
    <property type="project" value="UniProtKB-KW"/>
</dbReference>
<protein>
    <recommendedName>
        <fullName evidence="1">RNA-directed DNA polymerase</fullName>
        <ecNumber evidence="1">2.7.7.49</ecNumber>
    </recommendedName>
</protein>
<feature type="compositionally biased region" description="Polar residues" evidence="17">
    <location>
        <begin position="406"/>
        <end position="418"/>
    </location>
</feature>
<dbReference type="SUPFAM" id="SSF56672">
    <property type="entry name" value="DNA/RNA polymerases"/>
    <property type="match status" value="1"/>
</dbReference>
<keyword evidence="12" id="KW-0695">RNA-directed DNA polymerase</keyword>
<dbReference type="Gene3D" id="3.30.420.10">
    <property type="entry name" value="Ribonuclease H-like superfamily/Ribonuclease H"/>
    <property type="match status" value="1"/>
</dbReference>
<dbReference type="Pfam" id="PF17917">
    <property type="entry name" value="RT_RNaseH"/>
    <property type="match status" value="1"/>
</dbReference>
<dbReference type="InterPro" id="IPR021109">
    <property type="entry name" value="Peptidase_aspartic_dom_sf"/>
</dbReference>
<feature type="compositionally biased region" description="Low complexity" evidence="17">
    <location>
        <begin position="274"/>
        <end position="300"/>
    </location>
</feature>
<dbReference type="Gene3D" id="3.10.20.370">
    <property type="match status" value="1"/>
</dbReference>
<organism evidence="21 22">
    <name type="scientific">Rubus argutus</name>
    <name type="common">Southern blackberry</name>
    <dbReference type="NCBI Taxonomy" id="59490"/>
    <lineage>
        <taxon>Eukaryota</taxon>
        <taxon>Viridiplantae</taxon>
        <taxon>Streptophyta</taxon>
        <taxon>Embryophyta</taxon>
        <taxon>Tracheophyta</taxon>
        <taxon>Spermatophyta</taxon>
        <taxon>Magnoliopsida</taxon>
        <taxon>eudicotyledons</taxon>
        <taxon>Gunneridae</taxon>
        <taxon>Pentapetalae</taxon>
        <taxon>rosids</taxon>
        <taxon>fabids</taxon>
        <taxon>Rosales</taxon>
        <taxon>Rosaceae</taxon>
        <taxon>Rosoideae</taxon>
        <taxon>Rosoideae incertae sedis</taxon>
        <taxon>Rubus</taxon>
    </lineage>
</organism>
<feature type="domain" description="Reverse transcriptase" evidence="19">
    <location>
        <begin position="635"/>
        <end position="814"/>
    </location>
</feature>
<evidence type="ECO:0000256" key="4">
    <source>
        <dbReference type="ARBA" id="ARBA00022695"/>
    </source>
</evidence>
<keyword evidence="3" id="KW-0808">Transferase</keyword>
<evidence type="ECO:0000259" key="18">
    <source>
        <dbReference type="PROSITE" id="PS50158"/>
    </source>
</evidence>
<dbReference type="InterPro" id="IPR043128">
    <property type="entry name" value="Rev_trsase/Diguanyl_cyclase"/>
</dbReference>
<evidence type="ECO:0000256" key="14">
    <source>
        <dbReference type="ARBA" id="ARBA00023125"/>
    </source>
</evidence>
<dbReference type="GO" id="GO:0003887">
    <property type="term" value="F:DNA-directed DNA polymerase activity"/>
    <property type="evidence" value="ECO:0007669"/>
    <property type="project" value="UniProtKB-KW"/>
</dbReference>
<proteinExistence type="predicted"/>
<dbReference type="InterPro" id="IPR000477">
    <property type="entry name" value="RT_dom"/>
</dbReference>
<dbReference type="InterPro" id="IPR001584">
    <property type="entry name" value="Integrase_cat-core"/>
</dbReference>
<dbReference type="Pfam" id="PF17921">
    <property type="entry name" value="Integrase_H2C2"/>
    <property type="match status" value="1"/>
</dbReference>
<keyword evidence="4" id="KW-0548">Nucleotidyltransferase</keyword>
<evidence type="ECO:0000256" key="16">
    <source>
        <dbReference type="PROSITE-ProRule" id="PRU00047"/>
    </source>
</evidence>
<keyword evidence="15" id="KW-0233">DNA recombination</keyword>
<dbReference type="Pfam" id="PF00098">
    <property type="entry name" value="zf-CCHC"/>
    <property type="match status" value="1"/>
</dbReference>
<feature type="domain" description="Integrase catalytic" evidence="20">
    <location>
        <begin position="1180"/>
        <end position="1345"/>
    </location>
</feature>
<feature type="region of interest" description="Disordered" evidence="17">
    <location>
        <begin position="35"/>
        <end position="63"/>
    </location>
</feature>
<dbReference type="Gene3D" id="3.30.70.270">
    <property type="match status" value="2"/>
</dbReference>
<keyword evidence="7" id="KW-0064">Aspartyl protease</keyword>
<dbReference type="Gene3D" id="1.10.340.70">
    <property type="match status" value="1"/>
</dbReference>
<dbReference type="FunFam" id="3.30.70.270:FF:000020">
    <property type="entry name" value="Transposon Tf2-6 polyprotein-like Protein"/>
    <property type="match status" value="1"/>
</dbReference>
<evidence type="ECO:0000256" key="11">
    <source>
        <dbReference type="ARBA" id="ARBA00022908"/>
    </source>
</evidence>
<dbReference type="Gene3D" id="4.10.60.10">
    <property type="entry name" value="Zinc finger, CCHC-type"/>
    <property type="match status" value="1"/>
</dbReference>
<dbReference type="PROSITE" id="PS50994">
    <property type="entry name" value="INTEGRASE"/>
    <property type="match status" value="1"/>
</dbReference>
<evidence type="ECO:0000313" key="22">
    <source>
        <dbReference type="Proteomes" id="UP001457282"/>
    </source>
</evidence>
<dbReference type="EC" id="2.7.7.49" evidence="1"/>
<feature type="domain" description="CCHC-type" evidence="18">
    <location>
        <begin position="364"/>
        <end position="378"/>
    </location>
</feature>
<dbReference type="Gene3D" id="2.40.70.10">
    <property type="entry name" value="Acid Proteases"/>
    <property type="match status" value="1"/>
</dbReference>
<comment type="caution">
    <text evidence="21">The sequence shown here is derived from an EMBL/GenBank/DDBJ whole genome shotgun (WGS) entry which is preliminary data.</text>
</comment>
<dbReference type="GO" id="GO:0004519">
    <property type="term" value="F:endonuclease activity"/>
    <property type="evidence" value="ECO:0007669"/>
    <property type="project" value="UniProtKB-KW"/>
</dbReference>
<accession>A0AAW1X028</accession>
<dbReference type="InterPro" id="IPR041373">
    <property type="entry name" value="RT_RNaseH"/>
</dbReference>
<dbReference type="InterPro" id="IPR001878">
    <property type="entry name" value="Znf_CCHC"/>
</dbReference>
<evidence type="ECO:0000256" key="5">
    <source>
        <dbReference type="ARBA" id="ARBA00022722"/>
    </source>
</evidence>
<evidence type="ECO:0000256" key="1">
    <source>
        <dbReference type="ARBA" id="ARBA00012493"/>
    </source>
</evidence>
<reference evidence="21 22" key="1">
    <citation type="journal article" date="2023" name="G3 (Bethesda)">
        <title>A chromosome-length genome assembly and annotation of blackberry (Rubus argutus, cv. 'Hillquist').</title>
        <authorList>
            <person name="Bruna T."/>
            <person name="Aryal R."/>
            <person name="Dudchenko O."/>
            <person name="Sargent D.J."/>
            <person name="Mead D."/>
            <person name="Buti M."/>
            <person name="Cavallini A."/>
            <person name="Hytonen T."/>
            <person name="Andres J."/>
            <person name="Pham M."/>
            <person name="Weisz D."/>
            <person name="Mascagni F."/>
            <person name="Usai G."/>
            <person name="Natali L."/>
            <person name="Bassil N."/>
            <person name="Fernandez G.E."/>
            <person name="Lomsadze A."/>
            <person name="Armour M."/>
            <person name="Olukolu B."/>
            <person name="Poorten T."/>
            <person name="Britton C."/>
            <person name="Davik J."/>
            <person name="Ashrafi H."/>
            <person name="Aiden E.L."/>
            <person name="Borodovsky M."/>
            <person name="Worthington M."/>
        </authorList>
    </citation>
    <scope>NUCLEOTIDE SEQUENCE [LARGE SCALE GENOMIC DNA]</scope>
    <source>
        <strain evidence="21">PI 553951</strain>
    </source>
</reference>
<evidence type="ECO:0000256" key="10">
    <source>
        <dbReference type="ARBA" id="ARBA00022842"/>
    </source>
</evidence>
<dbReference type="FunFam" id="3.30.420.10:FF:000032">
    <property type="entry name" value="Retrovirus-related Pol polyprotein from transposon 297-like Protein"/>
    <property type="match status" value="1"/>
</dbReference>
<keyword evidence="13" id="KW-0239">DNA-directed DNA polymerase</keyword>
<dbReference type="FunFam" id="3.10.20.370:FF:000001">
    <property type="entry name" value="Retrovirus-related Pol polyprotein from transposon 17.6-like protein"/>
    <property type="match status" value="1"/>
</dbReference>
<keyword evidence="16" id="KW-0863">Zinc-finger</keyword>
<dbReference type="InterPro" id="IPR041588">
    <property type="entry name" value="Integrase_H2C2"/>
</dbReference>
<dbReference type="PANTHER" id="PTHR37984">
    <property type="entry name" value="PROTEIN CBG26694"/>
    <property type="match status" value="1"/>
</dbReference>
<evidence type="ECO:0000256" key="9">
    <source>
        <dbReference type="ARBA" id="ARBA00022801"/>
    </source>
</evidence>
<evidence type="ECO:0000256" key="2">
    <source>
        <dbReference type="ARBA" id="ARBA00022670"/>
    </source>
</evidence>
<dbReference type="GO" id="GO:0003964">
    <property type="term" value="F:RNA-directed DNA polymerase activity"/>
    <property type="evidence" value="ECO:0007669"/>
    <property type="project" value="UniProtKB-KW"/>
</dbReference>
<feature type="compositionally biased region" description="Basic and acidic residues" evidence="17">
    <location>
        <begin position="35"/>
        <end position="49"/>
    </location>
</feature>
<keyword evidence="14" id="KW-0238">DNA-binding</keyword>
<evidence type="ECO:0000256" key="15">
    <source>
        <dbReference type="ARBA" id="ARBA00023172"/>
    </source>
</evidence>
<dbReference type="InterPro" id="IPR005162">
    <property type="entry name" value="Retrotrans_gag_dom"/>
</dbReference>
<dbReference type="PANTHER" id="PTHR37984:SF5">
    <property type="entry name" value="PROTEIN NYNRIN-LIKE"/>
    <property type="match status" value="1"/>
</dbReference>
<evidence type="ECO:0000256" key="7">
    <source>
        <dbReference type="ARBA" id="ARBA00022750"/>
    </source>
</evidence>
<dbReference type="CDD" id="cd09274">
    <property type="entry name" value="RNase_HI_RT_Ty3"/>
    <property type="match status" value="1"/>
</dbReference>
<keyword evidence="5" id="KW-0540">Nuclease</keyword>
<sequence>MVGSGVRAVHAPPPRAARGGASGVFWWSGTMPRARDRPLRSRDSPHETEDAGDFVPPNPPSGMPAPLEQFFENLMTRFPAPTLDPESVYSIERAKRLGAETFEDTTDPLVAMNWIQRLERVFEQMVCPAERKVPLAISLLSGDAYNWWASIRDRFGNPSTMAWSEFKACFFEQYFNATIQDIKYREFMDLRQNEMSVYAFKQVFHRLSCFAPSLVATDRDKCRRFELGLNDEIRDMLAAVVPSDFEDLVARAMRCEERIEARTRRLEEGGPSQGPSKRSASTSGSSGGSRPSGSGSSNRSGFRRHGRGFGARFRGFVNRFTGGARGQPAQRQQVQRQPMQRNFPLCQTCGKYHEGQCQAGSSVCFQCGQQGHYRRECPYLTGGDTVAVGSQNTSQASGGASSSGTRVSTARQIGTQQRGRPATQARLHAMTQQEGRSSPEVIIGTLYVFGYPALTLIDPGATHSFMSGRLALFANVPSSPLVGRLADLIPLDIVEFDVILGMDFLEKYQAMVDCYRKTVVFRSVEGIEISFHGERNILPSCLISALAAEKLLKKGCEAYLAHVLNTNVGELNLNDIPVVEEFADVFPDELPGLPPVREIDFTIDLLPGTTPISQAPYRMAPAELQELKTQLQELVTKGFIRPSVSPWGAPVLFVKKKDGSMRLCIDYRKLNQVTTRNKYPLPRIDDLFDQLKGAKVFSKIDLRSGYHQLRIRESDIPKTAFRSRYGHYEFLVMSFGLTNAPAAFMDLMNRVFRPYLDRFVIVFIDDILVYSESLKQHVKHLRIVLNTLRDAQLYAKLSKCEFWLDKVGFLGHIISAEGISVDPQKVEAVMNWERPTCVTEIRSFLGLAGYYRRFVQDFSRIAAPLTKLTRKGVKFVWTDDCEASFQELKNRLVSAPILTLRDDSGEFVIYSDASRQGLGYVLMQHGKVIAYASRQLKSHEQNYPTHDLELAAVVFALKIWRHYLYGARCQIFTVHKSLKYVFTQKELNLRQRRWMELIKDYDCTIEYHPGKANVVADALSRKPTMSLSYLRAVRVPLLSELRAVGVDLSIGVNGALIASFHVRPVLIDKVRDAQLRDQHLNVLREKVHEGVQPDFSIRKDGTLMFGSRLCVPNDDGLKQEILEEAHNSAYAMHPGSTKMFRTLREFYWWPNMKREIAAFVSRCLICQQVKAERQKPSGLLQPLPIPEWKWEHITMDFVFKLPRTRNGHNGIWVVVDRLTKSAHFLPVKEKYTLDRLASLYVNEIVRLHGVPESIVSDRDTRFTSRFWKALQEALGTRLNFSTAFHPQTDGQSERTIQTLEDMLRSCVMQFKGSWDDHLSLMEFAYNNSFHSSIGMAPYEALYGKQCRTPLCWDEVGERKLTAPDLVQITTDKIKIIRERLQIAQSRQKSYADNRRKDLEFQVGDWVFLRLSPWKGIVRFGKRGKLSPRYIGPYMITERVGSVAYRLELPLEFSQVHDVFHVSMLRKYVADPSHILESQPVSLREDMAYEEEQCRF</sequence>
<feature type="compositionally biased region" description="Low complexity" evidence="17">
    <location>
        <begin position="390"/>
        <end position="405"/>
    </location>
</feature>
<dbReference type="Pfam" id="PF08284">
    <property type="entry name" value="RVP_2"/>
    <property type="match status" value="2"/>
</dbReference>
<dbReference type="InterPro" id="IPR043502">
    <property type="entry name" value="DNA/RNA_pol_sf"/>
</dbReference>
<dbReference type="Proteomes" id="UP001457282">
    <property type="component" value="Unassembled WGS sequence"/>
</dbReference>
<dbReference type="EMBL" id="JBEDUW010000005">
    <property type="protein sequence ID" value="KAK9929613.1"/>
    <property type="molecule type" value="Genomic_DNA"/>
</dbReference>
<evidence type="ECO:0000256" key="17">
    <source>
        <dbReference type="SAM" id="MobiDB-lite"/>
    </source>
</evidence>
<dbReference type="GO" id="GO:0008270">
    <property type="term" value="F:zinc ion binding"/>
    <property type="evidence" value="ECO:0007669"/>
    <property type="project" value="UniProtKB-KW"/>
</dbReference>
<evidence type="ECO:0000256" key="8">
    <source>
        <dbReference type="ARBA" id="ARBA00022759"/>
    </source>
</evidence>
<dbReference type="GO" id="GO:0006508">
    <property type="term" value="P:proteolysis"/>
    <property type="evidence" value="ECO:0007669"/>
    <property type="project" value="UniProtKB-KW"/>
</dbReference>
<dbReference type="InterPro" id="IPR012337">
    <property type="entry name" value="RNaseH-like_sf"/>
</dbReference>
<keyword evidence="9" id="KW-0378">Hydrolase</keyword>
<keyword evidence="2" id="KW-0645">Protease</keyword>
<feature type="region of interest" description="Disordered" evidence="17">
    <location>
        <begin position="262"/>
        <end position="308"/>
    </location>
</feature>
<gene>
    <name evidence="21" type="ORF">M0R45_026707</name>
</gene>
<dbReference type="Pfam" id="PF03732">
    <property type="entry name" value="Retrotrans_gag"/>
    <property type="match status" value="1"/>
</dbReference>
<evidence type="ECO:0000256" key="3">
    <source>
        <dbReference type="ARBA" id="ARBA00022679"/>
    </source>
</evidence>
<dbReference type="GO" id="GO:0003677">
    <property type="term" value="F:DNA binding"/>
    <property type="evidence" value="ECO:0007669"/>
    <property type="project" value="UniProtKB-KW"/>
</dbReference>
<dbReference type="GO" id="GO:0006310">
    <property type="term" value="P:DNA recombination"/>
    <property type="evidence" value="ECO:0007669"/>
    <property type="project" value="UniProtKB-KW"/>
</dbReference>
<dbReference type="SUPFAM" id="SSF53098">
    <property type="entry name" value="Ribonuclease H-like"/>
    <property type="match status" value="1"/>
</dbReference>
<dbReference type="Pfam" id="PF00078">
    <property type="entry name" value="RVT_1"/>
    <property type="match status" value="1"/>
</dbReference>
<dbReference type="CDD" id="cd00303">
    <property type="entry name" value="retropepsin_like"/>
    <property type="match status" value="1"/>
</dbReference>
<name>A0AAW1X028_RUBAR</name>
<evidence type="ECO:0000259" key="19">
    <source>
        <dbReference type="PROSITE" id="PS50878"/>
    </source>
</evidence>
<dbReference type="InterPro" id="IPR056924">
    <property type="entry name" value="SH3_Tf2-1"/>
</dbReference>
<keyword evidence="10" id="KW-0460">Magnesium</keyword>
<dbReference type="InterPro" id="IPR050951">
    <property type="entry name" value="Retrovirus_Pol_polyprotein"/>
</dbReference>
<dbReference type="Gene3D" id="3.10.10.10">
    <property type="entry name" value="HIV Type 1 Reverse Transcriptase, subunit A, domain 1"/>
    <property type="match status" value="1"/>
</dbReference>
<dbReference type="Pfam" id="PF24626">
    <property type="entry name" value="SH3_Tf2-1"/>
    <property type="match status" value="1"/>
</dbReference>